<accession>A0AA36D001</accession>
<gene>
    <name evidence="1" type="ORF">MSPICULIGERA_LOCUS16345</name>
</gene>
<comment type="caution">
    <text evidence="1">The sequence shown here is derived from an EMBL/GenBank/DDBJ whole genome shotgun (WGS) entry which is preliminary data.</text>
</comment>
<evidence type="ECO:0000313" key="2">
    <source>
        <dbReference type="Proteomes" id="UP001177023"/>
    </source>
</evidence>
<dbReference type="AlphaFoldDB" id="A0AA36D001"/>
<evidence type="ECO:0000313" key="1">
    <source>
        <dbReference type="EMBL" id="CAJ0578081.1"/>
    </source>
</evidence>
<proteinExistence type="predicted"/>
<sequence>MTGGERFLECKCFNIFAETGPALKKNCLQKKEECCLLLPKLRSRVSDLVHPIRSPGFVSISAVIPVFDLVRPGFTDQR</sequence>
<name>A0AA36D001_9BILA</name>
<reference evidence="1" key="1">
    <citation type="submission" date="2023-06" db="EMBL/GenBank/DDBJ databases">
        <authorList>
            <person name="Delattre M."/>
        </authorList>
    </citation>
    <scope>NUCLEOTIDE SEQUENCE</scope>
    <source>
        <strain evidence="1">AF72</strain>
    </source>
</reference>
<feature type="non-terminal residue" evidence="1">
    <location>
        <position position="1"/>
    </location>
</feature>
<dbReference type="EMBL" id="CATQJA010002653">
    <property type="protein sequence ID" value="CAJ0578081.1"/>
    <property type="molecule type" value="Genomic_DNA"/>
</dbReference>
<protein>
    <submittedName>
        <fullName evidence="1">Uncharacterized protein</fullName>
    </submittedName>
</protein>
<organism evidence="1 2">
    <name type="scientific">Mesorhabditis spiculigera</name>
    <dbReference type="NCBI Taxonomy" id="96644"/>
    <lineage>
        <taxon>Eukaryota</taxon>
        <taxon>Metazoa</taxon>
        <taxon>Ecdysozoa</taxon>
        <taxon>Nematoda</taxon>
        <taxon>Chromadorea</taxon>
        <taxon>Rhabditida</taxon>
        <taxon>Rhabditina</taxon>
        <taxon>Rhabditomorpha</taxon>
        <taxon>Rhabditoidea</taxon>
        <taxon>Rhabditidae</taxon>
        <taxon>Mesorhabditinae</taxon>
        <taxon>Mesorhabditis</taxon>
    </lineage>
</organism>
<keyword evidence="2" id="KW-1185">Reference proteome</keyword>
<dbReference type="Proteomes" id="UP001177023">
    <property type="component" value="Unassembled WGS sequence"/>
</dbReference>